<dbReference type="AlphaFoldDB" id="A0A563DCC6"/>
<dbReference type="RefSeq" id="WP_146292695.1">
    <property type="nucleotide sequence ID" value="NZ_SELH01000021.1"/>
</dbReference>
<protein>
    <recommendedName>
        <fullName evidence="4">DUF4836 family protein</fullName>
    </recommendedName>
</protein>
<sequence>MKLLLSTFCTLLYISIFAQGQLVNKIPQDANAVVHAKGNKFLENISLQELSKTNLGDSILNEMFGEKRNGKNFNDLGINFTSDFFYFNQTTDSINYIALLFSISDANKFEELLKIKQGKNNKIKQQGAIKEFQKNNTLILWDNEKAMVVSGDYKNSFFSDSINAARYGIKEVNYSDFYYPEDSIVMREYSNNYEEIEDSPIEVADSAAIAITNIPGKSNENYDETVVETEAVIDSYNGEYRVYHDEDAYDKAIAKQDSLKALVNERWLKEYAYRIYYINTTSSITENLNYKKMEDKEAAVIFFVTKLDNPSSYYYGYPRYYRSLLEFIVSPIAMGTKGLNGKLYLRKEGILLKSAIEVNEKYLEQYKQLYNYKLNKKFYQYIDEDKVVGFASIALNTEKYVELFPKRVSNLYKDEAYKEEGNEELANFIEEFLTIILDQKAIAQVVRGDALFLLNGLSARESTYKTYEYEEDTYDSKEVEKTKKETLPEFLFMVSSDNPTILEILLKYGMKKGIVSLEDGIYTIQDKDYKTYKFYLLIKDGIVFVGTSSNDISNIKNGTYVAKIGKKQKELLSKNSSVVYFDPKKIVNQVSIEEFDDIKKFVKTHNLLDEMGISYAKYTGISENYINTEITLETTEKDENSLKYFLKMVEILADF</sequence>
<accession>A0A563DCC6</accession>
<organism evidence="2 3">
    <name type="scientific">Apibacter muscae</name>
    <dbReference type="NCBI Taxonomy" id="2509004"/>
    <lineage>
        <taxon>Bacteria</taxon>
        <taxon>Pseudomonadati</taxon>
        <taxon>Bacteroidota</taxon>
        <taxon>Flavobacteriia</taxon>
        <taxon>Flavobacteriales</taxon>
        <taxon>Weeksellaceae</taxon>
        <taxon>Apibacter</taxon>
    </lineage>
</organism>
<proteinExistence type="predicted"/>
<keyword evidence="1" id="KW-0732">Signal</keyword>
<name>A0A563DCC6_9FLAO</name>
<feature type="chain" id="PRO_5022131145" description="DUF4836 family protein" evidence="1">
    <location>
        <begin position="21"/>
        <end position="655"/>
    </location>
</feature>
<evidence type="ECO:0000313" key="3">
    <source>
        <dbReference type="Proteomes" id="UP000319499"/>
    </source>
</evidence>
<evidence type="ECO:0008006" key="4">
    <source>
        <dbReference type="Google" id="ProtNLM"/>
    </source>
</evidence>
<feature type="signal peptide" evidence="1">
    <location>
        <begin position="1"/>
        <end position="20"/>
    </location>
</feature>
<dbReference type="EMBL" id="SELH01000021">
    <property type="protein sequence ID" value="TWP27747.1"/>
    <property type="molecule type" value="Genomic_DNA"/>
</dbReference>
<keyword evidence="3" id="KW-1185">Reference proteome</keyword>
<dbReference type="Proteomes" id="UP000319499">
    <property type="component" value="Unassembled WGS sequence"/>
</dbReference>
<comment type="caution">
    <text evidence="2">The sequence shown here is derived from an EMBL/GenBank/DDBJ whole genome shotgun (WGS) entry which is preliminary data.</text>
</comment>
<dbReference type="OrthoDB" id="1288644at2"/>
<gene>
    <name evidence="2" type="ORF">ETU09_06525</name>
</gene>
<reference evidence="2 3" key="1">
    <citation type="submission" date="2019-02" db="EMBL/GenBank/DDBJ databases">
        <title>Apibacter muscae sp. nov.: a novel member of the house fly microbiota.</title>
        <authorList>
            <person name="Park R."/>
        </authorList>
    </citation>
    <scope>NUCLEOTIDE SEQUENCE [LARGE SCALE GENOMIC DNA]</scope>
    <source>
        <strain evidence="2 3">AL1</strain>
    </source>
</reference>
<evidence type="ECO:0000313" key="2">
    <source>
        <dbReference type="EMBL" id="TWP27747.1"/>
    </source>
</evidence>
<evidence type="ECO:0000256" key="1">
    <source>
        <dbReference type="SAM" id="SignalP"/>
    </source>
</evidence>